<accession>A0A5C6D014</accession>
<sequence length="35" mass="3825">MAHEGLISIEEFTDSMSKLGSIRVREPTCGEEGQS</sequence>
<organism evidence="1 2">
    <name type="scientific">Bythopirellula polymerisocia</name>
    <dbReference type="NCBI Taxonomy" id="2528003"/>
    <lineage>
        <taxon>Bacteria</taxon>
        <taxon>Pseudomonadati</taxon>
        <taxon>Planctomycetota</taxon>
        <taxon>Planctomycetia</taxon>
        <taxon>Pirellulales</taxon>
        <taxon>Lacipirellulaceae</taxon>
        <taxon>Bythopirellula</taxon>
    </lineage>
</organism>
<dbReference type="Proteomes" id="UP000318437">
    <property type="component" value="Unassembled WGS sequence"/>
</dbReference>
<name>A0A5C6D014_9BACT</name>
<dbReference type="EMBL" id="SJPS01000001">
    <property type="protein sequence ID" value="TWU30453.1"/>
    <property type="molecule type" value="Genomic_DNA"/>
</dbReference>
<dbReference type="AlphaFoldDB" id="A0A5C6D014"/>
<keyword evidence="2" id="KW-1185">Reference proteome</keyword>
<proteinExistence type="predicted"/>
<gene>
    <name evidence="1" type="ORF">Pla144_12400</name>
</gene>
<evidence type="ECO:0000313" key="1">
    <source>
        <dbReference type="EMBL" id="TWU30453.1"/>
    </source>
</evidence>
<evidence type="ECO:0000313" key="2">
    <source>
        <dbReference type="Proteomes" id="UP000318437"/>
    </source>
</evidence>
<protein>
    <submittedName>
        <fullName evidence="1">Uncharacterized protein</fullName>
    </submittedName>
</protein>
<comment type="caution">
    <text evidence="1">The sequence shown here is derived from an EMBL/GenBank/DDBJ whole genome shotgun (WGS) entry which is preliminary data.</text>
</comment>
<reference evidence="1 2" key="1">
    <citation type="submission" date="2019-02" db="EMBL/GenBank/DDBJ databases">
        <title>Deep-cultivation of Planctomycetes and their phenomic and genomic characterization uncovers novel biology.</title>
        <authorList>
            <person name="Wiegand S."/>
            <person name="Jogler M."/>
            <person name="Boedeker C."/>
            <person name="Pinto D."/>
            <person name="Vollmers J."/>
            <person name="Rivas-Marin E."/>
            <person name="Kohn T."/>
            <person name="Peeters S.H."/>
            <person name="Heuer A."/>
            <person name="Rast P."/>
            <person name="Oberbeckmann S."/>
            <person name="Bunk B."/>
            <person name="Jeske O."/>
            <person name="Meyerdierks A."/>
            <person name="Storesund J.E."/>
            <person name="Kallscheuer N."/>
            <person name="Luecker S."/>
            <person name="Lage O.M."/>
            <person name="Pohl T."/>
            <person name="Merkel B.J."/>
            <person name="Hornburger P."/>
            <person name="Mueller R.-W."/>
            <person name="Bruemmer F."/>
            <person name="Labrenz M."/>
            <person name="Spormann A.M."/>
            <person name="Op Den Camp H."/>
            <person name="Overmann J."/>
            <person name="Amann R."/>
            <person name="Jetten M.S.M."/>
            <person name="Mascher T."/>
            <person name="Medema M.H."/>
            <person name="Devos D.P."/>
            <person name="Kaster A.-K."/>
            <person name="Ovreas L."/>
            <person name="Rohde M."/>
            <person name="Galperin M.Y."/>
            <person name="Jogler C."/>
        </authorList>
    </citation>
    <scope>NUCLEOTIDE SEQUENCE [LARGE SCALE GENOMIC DNA]</scope>
    <source>
        <strain evidence="1 2">Pla144</strain>
    </source>
</reference>